<dbReference type="PANTHER" id="PTHR40465">
    <property type="entry name" value="CHROMOSOME 1, WHOLE GENOME SHOTGUN SEQUENCE"/>
    <property type="match status" value="1"/>
</dbReference>
<feature type="transmembrane region" description="Helical" evidence="2">
    <location>
        <begin position="46"/>
        <end position="65"/>
    </location>
</feature>
<evidence type="ECO:0000313" key="5">
    <source>
        <dbReference type="Proteomes" id="UP000799118"/>
    </source>
</evidence>
<feature type="transmembrane region" description="Helical" evidence="2">
    <location>
        <begin position="12"/>
        <end position="34"/>
    </location>
</feature>
<dbReference type="AlphaFoldDB" id="A0A6A4I471"/>
<sequence length="337" mass="37913">MAANFKDTLGAMIIGIPLAIMFSGVLIVQCIMYWRSPKPTDTWKMSCIVLSLLVLDLFHSCALWASAWKWYITKRSMDPDMIPTTVAISVLVSGISALIVHSIYSWRIFLFSKRKYWLVLPIMALAVVRFGLVSIIATYMIKLRSFEALGRRSSIRIVFAASMVLACIVDTLITGTMMIILRQSRKRSVSLDSVIDSLVLYTLETGLVAVIATIAMLIAWLLMSDNLIFLALNFIIAKLYANSIVAMLNCRQVLRQRATHSNSKSGGTVDLDLIKLRRKRFNFFSSWRNQNEVTSNLTPMKVNVTKTMQMHVDDSLMDEPSPHSKADSRLTVNTDGE</sequence>
<feature type="transmembrane region" description="Helical" evidence="2">
    <location>
        <begin position="198"/>
        <end position="221"/>
    </location>
</feature>
<reference evidence="4" key="1">
    <citation type="journal article" date="2019" name="Environ. Microbiol.">
        <title>Fungal ecological strategies reflected in gene transcription - a case study of two litter decomposers.</title>
        <authorList>
            <person name="Barbi F."/>
            <person name="Kohler A."/>
            <person name="Barry K."/>
            <person name="Baskaran P."/>
            <person name="Daum C."/>
            <person name="Fauchery L."/>
            <person name="Ihrmark K."/>
            <person name="Kuo A."/>
            <person name="LaButti K."/>
            <person name="Lipzen A."/>
            <person name="Morin E."/>
            <person name="Grigoriev I.V."/>
            <person name="Henrissat B."/>
            <person name="Lindahl B."/>
            <person name="Martin F."/>
        </authorList>
    </citation>
    <scope>NUCLEOTIDE SEQUENCE</scope>
    <source>
        <strain evidence="4">JB14</strain>
    </source>
</reference>
<keyword evidence="5" id="KW-1185">Reference proteome</keyword>
<dbReference type="InterPro" id="IPR045339">
    <property type="entry name" value="DUF6534"/>
</dbReference>
<evidence type="ECO:0000313" key="4">
    <source>
        <dbReference type="EMBL" id="KAE9404733.1"/>
    </source>
</evidence>
<feature type="region of interest" description="Disordered" evidence="1">
    <location>
        <begin position="314"/>
        <end position="337"/>
    </location>
</feature>
<dbReference type="Pfam" id="PF20152">
    <property type="entry name" value="DUF6534"/>
    <property type="match status" value="1"/>
</dbReference>
<keyword evidence="2" id="KW-0812">Transmembrane</keyword>
<protein>
    <recommendedName>
        <fullName evidence="3">DUF6534 domain-containing protein</fullName>
    </recommendedName>
</protein>
<dbReference type="Proteomes" id="UP000799118">
    <property type="component" value="Unassembled WGS sequence"/>
</dbReference>
<feature type="transmembrane region" description="Helical" evidence="2">
    <location>
        <begin position="227"/>
        <end position="248"/>
    </location>
</feature>
<proteinExistence type="predicted"/>
<evidence type="ECO:0000259" key="3">
    <source>
        <dbReference type="Pfam" id="PF20152"/>
    </source>
</evidence>
<feature type="domain" description="DUF6534" evidence="3">
    <location>
        <begin position="166"/>
        <end position="252"/>
    </location>
</feature>
<dbReference type="EMBL" id="ML769414">
    <property type="protein sequence ID" value="KAE9404733.1"/>
    <property type="molecule type" value="Genomic_DNA"/>
</dbReference>
<keyword evidence="2" id="KW-0472">Membrane</keyword>
<feature type="transmembrane region" description="Helical" evidence="2">
    <location>
        <begin position="116"/>
        <end position="141"/>
    </location>
</feature>
<accession>A0A6A4I471</accession>
<name>A0A6A4I471_9AGAR</name>
<feature type="transmembrane region" description="Helical" evidence="2">
    <location>
        <begin position="85"/>
        <end position="104"/>
    </location>
</feature>
<organism evidence="4 5">
    <name type="scientific">Gymnopus androsaceus JB14</name>
    <dbReference type="NCBI Taxonomy" id="1447944"/>
    <lineage>
        <taxon>Eukaryota</taxon>
        <taxon>Fungi</taxon>
        <taxon>Dikarya</taxon>
        <taxon>Basidiomycota</taxon>
        <taxon>Agaricomycotina</taxon>
        <taxon>Agaricomycetes</taxon>
        <taxon>Agaricomycetidae</taxon>
        <taxon>Agaricales</taxon>
        <taxon>Marasmiineae</taxon>
        <taxon>Omphalotaceae</taxon>
        <taxon>Gymnopus</taxon>
    </lineage>
</organism>
<keyword evidence="2" id="KW-1133">Transmembrane helix</keyword>
<gene>
    <name evidence="4" type="ORF">BT96DRAFT_916617</name>
</gene>
<feature type="transmembrane region" description="Helical" evidence="2">
    <location>
        <begin position="153"/>
        <end position="177"/>
    </location>
</feature>
<evidence type="ECO:0000256" key="1">
    <source>
        <dbReference type="SAM" id="MobiDB-lite"/>
    </source>
</evidence>
<evidence type="ECO:0000256" key="2">
    <source>
        <dbReference type="SAM" id="Phobius"/>
    </source>
</evidence>
<dbReference type="OrthoDB" id="3206554at2759"/>
<dbReference type="PANTHER" id="PTHR40465:SF1">
    <property type="entry name" value="DUF6534 DOMAIN-CONTAINING PROTEIN"/>
    <property type="match status" value="1"/>
</dbReference>